<accession>X1BQA8</accession>
<feature type="non-terminal residue" evidence="2">
    <location>
        <position position="1"/>
    </location>
</feature>
<dbReference type="AlphaFoldDB" id="X1BQA8"/>
<organism evidence="2">
    <name type="scientific">marine sediment metagenome</name>
    <dbReference type="NCBI Taxonomy" id="412755"/>
    <lineage>
        <taxon>unclassified sequences</taxon>
        <taxon>metagenomes</taxon>
        <taxon>ecological metagenomes</taxon>
    </lineage>
</organism>
<dbReference type="EMBL" id="BART01001997">
    <property type="protein sequence ID" value="GAG74341.1"/>
    <property type="molecule type" value="Genomic_DNA"/>
</dbReference>
<sequence length="36" mass="4043">KGKRDECSDFLPQTSAEEDQTPGEIPLPLVRQVDPF</sequence>
<comment type="caution">
    <text evidence="2">The sequence shown here is derived from an EMBL/GenBank/DDBJ whole genome shotgun (WGS) entry which is preliminary data.</text>
</comment>
<gene>
    <name evidence="2" type="ORF">S01H4_06467</name>
</gene>
<proteinExistence type="predicted"/>
<reference evidence="2" key="1">
    <citation type="journal article" date="2014" name="Front. Microbiol.">
        <title>High frequency of phylogenetically diverse reductive dehalogenase-homologous genes in deep subseafloor sedimentary metagenomes.</title>
        <authorList>
            <person name="Kawai M."/>
            <person name="Futagami T."/>
            <person name="Toyoda A."/>
            <person name="Takaki Y."/>
            <person name="Nishi S."/>
            <person name="Hori S."/>
            <person name="Arai W."/>
            <person name="Tsubouchi T."/>
            <person name="Morono Y."/>
            <person name="Uchiyama I."/>
            <person name="Ito T."/>
            <person name="Fujiyama A."/>
            <person name="Inagaki F."/>
            <person name="Takami H."/>
        </authorList>
    </citation>
    <scope>NUCLEOTIDE SEQUENCE</scope>
    <source>
        <strain evidence="2">Expedition CK06-06</strain>
    </source>
</reference>
<name>X1BQA8_9ZZZZ</name>
<feature type="region of interest" description="Disordered" evidence="1">
    <location>
        <begin position="1"/>
        <end position="36"/>
    </location>
</feature>
<evidence type="ECO:0000313" key="2">
    <source>
        <dbReference type="EMBL" id="GAG74341.1"/>
    </source>
</evidence>
<evidence type="ECO:0000256" key="1">
    <source>
        <dbReference type="SAM" id="MobiDB-lite"/>
    </source>
</evidence>
<protein>
    <submittedName>
        <fullName evidence="2">Uncharacterized protein</fullName>
    </submittedName>
</protein>